<name>A0A5D4UPK4_9BACI</name>
<evidence type="ECO:0008006" key="4">
    <source>
        <dbReference type="Google" id="ProtNLM"/>
    </source>
</evidence>
<sequence>MSHIALEEWKNYARDEMKDNKRTEYEEHLYGCDQCRSLYMEAIESVQDELPSIEGPSLYTGEVMERIPFKPDSVKKPVKKLWYEERVFHYVLATAMTLILMATGIFGELMKITTEFERGQQSASFTENILNKTTALLDEVEKIEEQEAE</sequence>
<accession>A0A5D4UPK4</accession>
<dbReference type="Proteomes" id="UP000324269">
    <property type="component" value="Unassembled WGS sequence"/>
</dbReference>
<keyword evidence="1" id="KW-0812">Transmembrane</keyword>
<organism evidence="2 3">
    <name type="scientific">Rossellomorea aquimaris</name>
    <dbReference type="NCBI Taxonomy" id="189382"/>
    <lineage>
        <taxon>Bacteria</taxon>
        <taxon>Bacillati</taxon>
        <taxon>Bacillota</taxon>
        <taxon>Bacilli</taxon>
        <taxon>Bacillales</taxon>
        <taxon>Bacillaceae</taxon>
        <taxon>Rossellomorea</taxon>
    </lineage>
</organism>
<dbReference type="OrthoDB" id="1955013at2"/>
<dbReference type="RefSeq" id="WP_148967982.1">
    <property type="nucleotide sequence ID" value="NZ_JBNIKW010000001.1"/>
</dbReference>
<keyword evidence="1" id="KW-1133">Transmembrane helix</keyword>
<proteinExistence type="predicted"/>
<evidence type="ECO:0000313" key="2">
    <source>
        <dbReference type="EMBL" id="TYS88689.1"/>
    </source>
</evidence>
<dbReference type="AlphaFoldDB" id="A0A5D4UPK4"/>
<feature type="transmembrane region" description="Helical" evidence="1">
    <location>
        <begin position="87"/>
        <end position="109"/>
    </location>
</feature>
<keyword evidence="1" id="KW-0472">Membrane</keyword>
<comment type="caution">
    <text evidence="2">The sequence shown here is derived from an EMBL/GenBank/DDBJ whole genome shotgun (WGS) entry which is preliminary data.</text>
</comment>
<evidence type="ECO:0000256" key="1">
    <source>
        <dbReference type="SAM" id="Phobius"/>
    </source>
</evidence>
<gene>
    <name evidence="2" type="ORF">FZC85_04555</name>
</gene>
<evidence type="ECO:0000313" key="3">
    <source>
        <dbReference type="Proteomes" id="UP000324269"/>
    </source>
</evidence>
<dbReference type="EMBL" id="VTEZ01000001">
    <property type="protein sequence ID" value="TYS88689.1"/>
    <property type="molecule type" value="Genomic_DNA"/>
</dbReference>
<reference evidence="2 3" key="1">
    <citation type="submission" date="2019-08" db="EMBL/GenBank/DDBJ databases">
        <title>Bacillus genomes from the desert of Cuatro Cienegas, Coahuila.</title>
        <authorList>
            <person name="Olmedo-Alvarez G."/>
        </authorList>
    </citation>
    <scope>NUCLEOTIDE SEQUENCE [LARGE SCALE GENOMIC DNA]</scope>
    <source>
        <strain evidence="2 3">CH87b_3T</strain>
    </source>
</reference>
<protein>
    <recommendedName>
        <fullName evidence="4">Zinc-finger domain-containing protein</fullName>
    </recommendedName>
</protein>